<keyword evidence="1" id="KW-0645">Protease</keyword>
<evidence type="ECO:0000256" key="14">
    <source>
        <dbReference type="ARBA" id="ARBA00023172"/>
    </source>
</evidence>
<reference evidence="17 18" key="1">
    <citation type="journal article" date="2021" name="bioRxiv">
        <title>Chromosome-scale and haplotype-resolved genome assembly of a tetraploid potato cultivar.</title>
        <authorList>
            <person name="Sun H."/>
            <person name="Jiao W.-B."/>
            <person name="Krause K."/>
            <person name="Campoy J.A."/>
            <person name="Goel M."/>
            <person name="Folz-Donahue K."/>
            <person name="Kukat C."/>
            <person name="Huettel B."/>
            <person name="Schneeberger K."/>
        </authorList>
    </citation>
    <scope>NUCLEOTIDE SEQUENCE [LARGE SCALE GENOMIC DNA]</scope>
    <source>
        <strain evidence="17">SolTubOtavaFocal</strain>
        <tissue evidence="17">Leaves</tissue>
    </source>
</reference>
<evidence type="ECO:0000256" key="7">
    <source>
        <dbReference type="ARBA" id="ARBA00022759"/>
    </source>
</evidence>
<keyword evidence="12" id="KW-0239">DNA-directed DNA polymerase</keyword>
<evidence type="ECO:0000256" key="11">
    <source>
        <dbReference type="ARBA" id="ARBA00022918"/>
    </source>
</evidence>
<dbReference type="SUPFAM" id="SSF56672">
    <property type="entry name" value="DNA/RNA polymerases"/>
    <property type="match status" value="1"/>
</dbReference>
<evidence type="ECO:0000259" key="15">
    <source>
        <dbReference type="PROSITE" id="PS50878"/>
    </source>
</evidence>
<dbReference type="PANTHER" id="PTHR37984:SF5">
    <property type="entry name" value="PROTEIN NYNRIN-LIKE"/>
    <property type="match status" value="1"/>
</dbReference>
<dbReference type="InterPro" id="IPR041588">
    <property type="entry name" value="Integrase_H2C2"/>
</dbReference>
<keyword evidence="10" id="KW-0229">DNA integration</keyword>
<dbReference type="PROSITE" id="PS50994">
    <property type="entry name" value="INTEGRASE"/>
    <property type="match status" value="1"/>
</dbReference>
<dbReference type="InterPro" id="IPR036397">
    <property type="entry name" value="RNaseH_sf"/>
</dbReference>
<keyword evidence="5" id="KW-0479">Metal-binding</keyword>
<keyword evidence="3" id="KW-0548">Nucleotidyltransferase</keyword>
<accession>A0ABQ7U2T3</accession>
<protein>
    <recommendedName>
        <fullName evidence="19">Reverse transcriptase</fullName>
    </recommendedName>
</protein>
<keyword evidence="13" id="KW-0238">DNA-binding</keyword>
<sequence length="771" mass="90067">MRKKDGSLRMCIDYRQLNKVSIKNKYLLPRIDDIFVQLQGATYFSKIDLRSGYHQLRVRKCDIPKTAFRTRYGHYKFLVMSFGLTNAPATFMDLMNRVFKPYLHMFVIVFIDDILIYSRNKEDHVIHLRIVLQTLKDRELYAKFSKCEFCLESVAFLGHIVSGEGIKIDTQKIKAVRRGVLIYFIPFDQVNSEDSEISMNDKVIAYASIQLKVHAKNYPTHDLELAAVVFALKIWRHYLYGVHVDVFTDHKSLQYVFTQKELNLKQMRWLELLKDYDMSILYHPGKANVVVDALSRLSMGSTSHFEEDKRELAKDVHRLTRLGLRLMDYIDRGVVVMNGDELSLVSEVKEKQDQDPIFFELKANVHKLCLPRVDELQERIMEEDHSSRYSIHLGSTKMYRDLREVYWWSSMKKGIAEFVAKCTNCQQVKVEHQRPGGMAQNIELPECNMIPLGLQHSAEDYAKLYIQEVVILHGVPVSIILDRGAQFTAQFWKSFQKGLGSKVNLSNAFHPQTDGQAERTIQTLEDMLRACVIDFKGNWDDHLHLIEFSYNNSYHSSIQMAPYEAIYGRRCRSPIGWFEVGEVGLIGLDLVHQAMEKVKVIQERLKTMQSRQKSYTDVKRRELEFEVDDWVYLKVLPMKGVMRFGRKRKLSPRYIDPYKISKRVGDVAYELELPQELAAVHPVFHISMLKKFMGDPSLIIPTENIGIQDSLSYEEISVQILDRQVRKLRTKEVASIKVLWRNRFVEEATWEDEEDMKKRYPHLFESGEVPN</sequence>
<feature type="domain" description="Integrase catalytic" evidence="16">
    <location>
        <begin position="457"/>
        <end position="570"/>
    </location>
</feature>
<dbReference type="Gene3D" id="3.10.10.10">
    <property type="entry name" value="HIV Type 1 Reverse Transcriptase, subunit A, domain 1"/>
    <property type="match status" value="1"/>
</dbReference>
<evidence type="ECO:0000256" key="5">
    <source>
        <dbReference type="ARBA" id="ARBA00022723"/>
    </source>
</evidence>
<dbReference type="InterPro" id="IPR056924">
    <property type="entry name" value="SH3_Tf2-1"/>
</dbReference>
<dbReference type="InterPro" id="IPR012337">
    <property type="entry name" value="RNaseH-like_sf"/>
</dbReference>
<dbReference type="InterPro" id="IPR043502">
    <property type="entry name" value="DNA/RNA_pol_sf"/>
</dbReference>
<dbReference type="CDD" id="cd01647">
    <property type="entry name" value="RT_LTR"/>
    <property type="match status" value="1"/>
</dbReference>
<dbReference type="Gene3D" id="3.30.70.270">
    <property type="match status" value="1"/>
</dbReference>
<evidence type="ECO:0000256" key="3">
    <source>
        <dbReference type="ARBA" id="ARBA00022695"/>
    </source>
</evidence>
<organism evidence="17 18">
    <name type="scientific">Solanum tuberosum</name>
    <name type="common">Potato</name>
    <dbReference type="NCBI Taxonomy" id="4113"/>
    <lineage>
        <taxon>Eukaryota</taxon>
        <taxon>Viridiplantae</taxon>
        <taxon>Streptophyta</taxon>
        <taxon>Embryophyta</taxon>
        <taxon>Tracheophyta</taxon>
        <taxon>Spermatophyta</taxon>
        <taxon>Magnoliopsida</taxon>
        <taxon>eudicotyledons</taxon>
        <taxon>Gunneridae</taxon>
        <taxon>Pentapetalae</taxon>
        <taxon>asterids</taxon>
        <taxon>lamiids</taxon>
        <taxon>Solanales</taxon>
        <taxon>Solanaceae</taxon>
        <taxon>Solanoideae</taxon>
        <taxon>Solaneae</taxon>
        <taxon>Solanum</taxon>
    </lineage>
</organism>
<keyword evidence="8" id="KW-0378">Hydrolase</keyword>
<dbReference type="Gene3D" id="3.30.420.10">
    <property type="entry name" value="Ribonuclease H-like superfamily/Ribonuclease H"/>
    <property type="match status" value="1"/>
</dbReference>
<keyword evidence="4" id="KW-0540">Nuclease</keyword>
<evidence type="ECO:0000256" key="9">
    <source>
        <dbReference type="ARBA" id="ARBA00022842"/>
    </source>
</evidence>
<evidence type="ECO:0000256" key="1">
    <source>
        <dbReference type="ARBA" id="ARBA00022670"/>
    </source>
</evidence>
<dbReference type="InterPro" id="IPR001584">
    <property type="entry name" value="Integrase_cat-core"/>
</dbReference>
<keyword evidence="6" id="KW-0064">Aspartyl protease</keyword>
<feature type="domain" description="Reverse transcriptase" evidence="15">
    <location>
        <begin position="1"/>
        <end position="161"/>
    </location>
</feature>
<keyword evidence="9" id="KW-0460">Magnesium</keyword>
<dbReference type="PROSITE" id="PS50878">
    <property type="entry name" value="RT_POL"/>
    <property type="match status" value="1"/>
</dbReference>
<dbReference type="InterPro" id="IPR041373">
    <property type="entry name" value="RT_RNaseH"/>
</dbReference>
<evidence type="ECO:0000256" key="13">
    <source>
        <dbReference type="ARBA" id="ARBA00023125"/>
    </source>
</evidence>
<keyword evidence="18" id="KW-1185">Reference proteome</keyword>
<dbReference type="Pfam" id="PF24626">
    <property type="entry name" value="SH3_Tf2-1"/>
    <property type="match status" value="1"/>
</dbReference>
<dbReference type="CDD" id="cd09274">
    <property type="entry name" value="RNase_HI_RT_Ty3"/>
    <property type="match status" value="1"/>
</dbReference>
<keyword evidence="11" id="KW-0695">RNA-directed DNA polymerase</keyword>
<evidence type="ECO:0000313" key="17">
    <source>
        <dbReference type="EMBL" id="KAH0740599.1"/>
    </source>
</evidence>
<evidence type="ECO:0000256" key="2">
    <source>
        <dbReference type="ARBA" id="ARBA00022679"/>
    </source>
</evidence>
<dbReference type="InterPro" id="IPR043128">
    <property type="entry name" value="Rev_trsase/Diguanyl_cyclase"/>
</dbReference>
<gene>
    <name evidence="17" type="ORF">KY290_033642</name>
</gene>
<name>A0ABQ7U2T3_SOLTU</name>
<evidence type="ECO:0008006" key="19">
    <source>
        <dbReference type="Google" id="ProtNLM"/>
    </source>
</evidence>
<keyword evidence="7" id="KW-0255">Endonuclease</keyword>
<keyword evidence="2" id="KW-0808">Transferase</keyword>
<evidence type="ECO:0000256" key="10">
    <source>
        <dbReference type="ARBA" id="ARBA00022908"/>
    </source>
</evidence>
<dbReference type="Pfam" id="PF17917">
    <property type="entry name" value="RT_RNaseH"/>
    <property type="match status" value="1"/>
</dbReference>
<dbReference type="Pfam" id="PF17921">
    <property type="entry name" value="Integrase_H2C2"/>
    <property type="match status" value="1"/>
</dbReference>
<evidence type="ECO:0000256" key="12">
    <source>
        <dbReference type="ARBA" id="ARBA00022932"/>
    </source>
</evidence>
<dbReference type="InterPro" id="IPR000477">
    <property type="entry name" value="RT_dom"/>
</dbReference>
<evidence type="ECO:0000256" key="4">
    <source>
        <dbReference type="ARBA" id="ARBA00022722"/>
    </source>
</evidence>
<dbReference type="Proteomes" id="UP000826656">
    <property type="component" value="Unassembled WGS sequence"/>
</dbReference>
<dbReference type="EMBL" id="JAIVGD010000026">
    <property type="protein sequence ID" value="KAH0740599.1"/>
    <property type="molecule type" value="Genomic_DNA"/>
</dbReference>
<evidence type="ECO:0000313" key="18">
    <source>
        <dbReference type="Proteomes" id="UP000826656"/>
    </source>
</evidence>
<dbReference type="Gene3D" id="1.10.340.70">
    <property type="match status" value="1"/>
</dbReference>
<evidence type="ECO:0000256" key="8">
    <source>
        <dbReference type="ARBA" id="ARBA00022801"/>
    </source>
</evidence>
<evidence type="ECO:0000259" key="16">
    <source>
        <dbReference type="PROSITE" id="PS50994"/>
    </source>
</evidence>
<comment type="caution">
    <text evidence="17">The sequence shown here is derived from an EMBL/GenBank/DDBJ whole genome shotgun (WGS) entry which is preliminary data.</text>
</comment>
<proteinExistence type="predicted"/>
<dbReference type="Pfam" id="PF00078">
    <property type="entry name" value="RVT_1"/>
    <property type="match status" value="1"/>
</dbReference>
<evidence type="ECO:0000256" key="6">
    <source>
        <dbReference type="ARBA" id="ARBA00022750"/>
    </source>
</evidence>
<dbReference type="InterPro" id="IPR050951">
    <property type="entry name" value="Retrovirus_Pol_polyprotein"/>
</dbReference>
<dbReference type="PANTHER" id="PTHR37984">
    <property type="entry name" value="PROTEIN CBG26694"/>
    <property type="match status" value="1"/>
</dbReference>
<keyword evidence="14" id="KW-0233">DNA recombination</keyword>
<dbReference type="SUPFAM" id="SSF53098">
    <property type="entry name" value="Ribonuclease H-like"/>
    <property type="match status" value="1"/>
</dbReference>